<evidence type="ECO:0000256" key="4">
    <source>
        <dbReference type="ARBA" id="ARBA00023002"/>
    </source>
</evidence>
<proteinExistence type="inferred from homology"/>
<dbReference type="RefSeq" id="WP_284348943.1">
    <property type="nucleotide sequence ID" value="NZ_BRXS01000002.1"/>
</dbReference>
<dbReference type="InterPro" id="IPR036291">
    <property type="entry name" value="NAD(P)-bd_dom_sf"/>
</dbReference>
<dbReference type="GO" id="GO:0005737">
    <property type="term" value="C:cytoplasm"/>
    <property type="evidence" value="ECO:0007669"/>
    <property type="project" value="UniProtKB-SubCell"/>
</dbReference>
<organism evidence="8 9">
    <name type="scientific">Roseisolibacter agri</name>
    <dbReference type="NCBI Taxonomy" id="2014610"/>
    <lineage>
        <taxon>Bacteria</taxon>
        <taxon>Pseudomonadati</taxon>
        <taxon>Gemmatimonadota</taxon>
        <taxon>Gemmatimonadia</taxon>
        <taxon>Gemmatimonadales</taxon>
        <taxon>Gemmatimonadaceae</taxon>
        <taxon>Roseisolibacter</taxon>
    </lineage>
</organism>
<evidence type="ECO:0000256" key="6">
    <source>
        <dbReference type="PROSITE-ProRule" id="PRU10010"/>
    </source>
</evidence>
<evidence type="ECO:0000256" key="1">
    <source>
        <dbReference type="ARBA" id="ARBA00022571"/>
    </source>
</evidence>
<keyword evidence="1 5" id="KW-0055">Arginine biosynthesis</keyword>
<dbReference type="PANTHER" id="PTHR32338:SF10">
    <property type="entry name" value="N-ACETYL-GAMMA-GLUTAMYL-PHOSPHATE REDUCTASE, CHLOROPLASTIC-RELATED"/>
    <property type="match status" value="1"/>
</dbReference>
<dbReference type="CDD" id="cd23934">
    <property type="entry name" value="AGPR_1_C"/>
    <property type="match status" value="1"/>
</dbReference>
<reference evidence="8" key="1">
    <citation type="submission" date="2022-08" db="EMBL/GenBank/DDBJ databases">
        <title>Draft genome sequencing of Roseisolibacter agri AW1220.</title>
        <authorList>
            <person name="Tobiishi Y."/>
            <person name="Tonouchi A."/>
        </authorList>
    </citation>
    <scope>NUCLEOTIDE SEQUENCE</scope>
    <source>
        <strain evidence="8">AW1220</strain>
    </source>
</reference>
<dbReference type="InterPro" id="IPR000706">
    <property type="entry name" value="AGPR_type-1"/>
</dbReference>
<keyword evidence="5" id="KW-0963">Cytoplasm</keyword>
<dbReference type="PANTHER" id="PTHR32338">
    <property type="entry name" value="N-ACETYL-GAMMA-GLUTAMYL-PHOSPHATE REDUCTASE, CHLOROPLASTIC-RELATED-RELATED"/>
    <property type="match status" value="1"/>
</dbReference>
<evidence type="ECO:0000313" key="9">
    <source>
        <dbReference type="Proteomes" id="UP001161325"/>
    </source>
</evidence>
<dbReference type="SUPFAM" id="SSF55347">
    <property type="entry name" value="Glyceraldehyde-3-phosphate dehydrogenase-like, C-terminal domain"/>
    <property type="match status" value="1"/>
</dbReference>
<gene>
    <name evidence="5 8" type="primary">argC</name>
    <name evidence="8" type="ORF">rosag_10090</name>
</gene>
<feature type="active site" evidence="5 6">
    <location>
        <position position="169"/>
    </location>
</feature>
<keyword evidence="3 5" id="KW-0521">NADP</keyword>
<dbReference type="Pfam" id="PF22698">
    <property type="entry name" value="Semialdhyde_dhC_1"/>
    <property type="match status" value="1"/>
</dbReference>
<name>A0AA37Q7M3_9BACT</name>
<dbReference type="AlphaFoldDB" id="A0AA37Q7M3"/>
<evidence type="ECO:0000256" key="3">
    <source>
        <dbReference type="ARBA" id="ARBA00022857"/>
    </source>
</evidence>
<dbReference type="SMART" id="SM00859">
    <property type="entry name" value="Semialdhyde_dh"/>
    <property type="match status" value="1"/>
</dbReference>
<keyword evidence="9" id="KW-1185">Reference proteome</keyword>
<feature type="domain" description="Semialdehyde dehydrogenase NAD-binding" evidence="7">
    <location>
        <begin position="5"/>
        <end position="161"/>
    </location>
</feature>
<dbReference type="InterPro" id="IPR023013">
    <property type="entry name" value="AGPR_AS"/>
</dbReference>
<dbReference type="HAMAP" id="MF_00150">
    <property type="entry name" value="ArgC_type1"/>
    <property type="match status" value="1"/>
</dbReference>
<dbReference type="EC" id="1.2.1.38" evidence="5"/>
<dbReference type="InterPro" id="IPR000534">
    <property type="entry name" value="Semialdehyde_DH_NAD-bd"/>
</dbReference>
<dbReference type="Gene3D" id="3.40.50.720">
    <property type="entry name" value="NAD(P)-binding Rossmann-like Domain"/>
    <property type="match status" value="1"/>
</dbReference>
<evidence type="ECO:0000313" key="8">
    <source>
        <dbReference type="EMBL" id="GLC24496.1"/>
    </source>
</evidence>
<comment type="similarity">
    <text evidence="5">Belongs to the NAGSA dehydrogenase family. Type 1 subfamily.</text>
</comment>
<dbReference type="Proteomes" id="UP001161325">
    <property type="component" value="Unassembled WGS sequence"/>
</dbReference>
<protein>
    <recommendedName>
        <fullName evidence="5">N-acetyl-gamma-glutamyl-phosphate reductase</fullName>
        <shortName evidence="5">AGPR</shortName>
        <ecNumber evidence="5">1.2.1.38</ecNumber>
    </recommendedName>
    <alternativeName>
        <fullName evidence="5">N-acetyl-glutamate semialdehyde dehydrogenase</fullName>
        <shortName evidence="5">NAGSA dehydrogenase</shortName>
    </alternativeName>
</protein>
<keyword evidence="4 5" id="KW-0560">Oxidoreductase</keyword>
<dbReference type="Pfam" id="PF01118">
    <property type="entry name" value="Semialdhyde_dh"/>
    <property type="match status" value="1"/>
</dbReference>
<dbReference type="GO" id="GO:0070401">
    <property type="term" value="F:NADP+ binding"/>
    <property type="evidence" value="ECO:0007669"/>
    <property type="project" value="InterPro"/>
</dbReference>
<evidence type="ECO:0000256" key="5">
    <source>
        <dbReference type="HAMAP-Rule" id="MF_00150"/>
    </source>
</evidence>
<dbReference type="PROSITE" id="PS01224">
    <property type="entry name" value="ARGC"/>
    <property type="match status" value="1"/>
</dbReference>
<comment type="subcellular location">
    <subcellularLocation>
        <location evidence="5">Cytoplasm</location>
    </subcellularLocation>
</comment>
<dbReference type="InterPro" id="IPR050085">
    <property type="entry name" value="AGPR"/>
</dbReference>
<comment type="function">
    <text evidence="5">Catalyzes the NADPH-dependent reduction of N-acetyl-5-glutamyl phosphate to yield N-acetyl-L-glutamate 5-semialdehyde.</text>
</comment>
<dbReference type="GO" id="GO:0003942">
    <property type="term" value="F:N-acetyl-gamma-glutamyl-phosphate reductase activity"/>
    <property type="evidence" value="ECO:0007669"/>
    <property type="project" value="UniProtKB-UniRule"/>
</dbReference>
<sequence>MNNIPVGILGASGYAGRELCALVAAHPQLTLAFATADRRRGETVRVPAPLGVAGRPTDVTFVATDDAPLGDAALVFSALPHGASAEWSRRAHEAGAKVVDLSSDLRPGHLTSELLATLGARRSALALTSAGVSAERRAPTDEESSIPYGLTELNREAVRAAEVVANPGCYPTAILVALAPLARAGLLATGATVVADAASGVTGAGNSPREDLLFGEVTGSFRAYGAGNVHRHLPEMRATLGALGADVDLIFTPHLLPVARGILATCTVPVTAAPADALAVWRDAYAGEPFVEVVDALPSLADVQHRNVVRLTVLPVKGVRTPTLQVFAAIDNLMKGAAGQAVQNANLMLGLDETAGLPR</sequence>
<keyword evidence="2 5" id="KW-0028">Amino-acid biosynthesis</keyword>
<dbReference type="EMBL" id="BRXS01000002">
    <property type="protein sequence ID" value="GLC24496.1"/>
    <property type="molecule type" value="Genomic_DNA"/>
</dbReference>
<dbReference type="InterPro" id="IPR058924">
    <property type="entry name" value="AGPR_dimerisation_dom"/>
</dbReference>
<comment type="caution">
    <text evidence="8">The sequence shown here is derived from an EMBL/GenBank/DDBJ whole genome shotgun (WGS) entry which is preliminary data.</text>
</comment>
<comment type="catalytic activity">
    <reaction evidence="5">
        <text>N-acetyl-L-glutamate 5-semialdehyde + phosphate + NADP(+) = N-acetyl-L-glutamyl 5-phosphate + NADPH + H(+)</text>
        <dbReference type="Rhea" id="RHEA:21588"/>
        <dbReference type="ChEBI" id="CHEBI:15378"/>
        <dbReference type="ChEBI" id="CHEBI:29123"/>
        <dbReference type="ChEBI" id="CHEBI:43474"/>
        <dbReference type="ChEBI" id="CHEBI:57783"/>
        <dbReference type="ChEBI" id="CHEBI:57936"/>
        <dbReference type="ChEBI" id="CHEBI:58349"/>
        <dbReference type="EC" id="1.2.1.38"/>
    </reaction>
</comment>
<dbReference type="GO" id="GO:0051287">
    <property type="term" value="F:NAD binding"/>
    <property type="evidence" value="ECO:0007669"/>
    <property type="project" value="InterPro"/>
</dbReference>
<dbReference type="Gene3D" id="3.30.360.10">
    <property type="entry name" value="Dihydrodipicolinate Reductase, domain 2"/>
    <property type="match status" value="1"/>
</dbReference>
<comment type="pathway">
    <text evidence="5">Amino-acid biosynthesis; L-arginine biosynthesis; N(2)-acetyl-L-ornithine from L-glutamate: step 3/4.</text>
</comment>
<dbReference type="GO" id="GO:0006526">
    <property type="term" value="P:L-arginine biosynthetic process"/>
    <property type="evidence" value="ECO:0007669"/>
    <property type="project" value="UniProtKB-UniRule"/>
</dbReference>
<dbReference type="SUPFAM" id="SSF51735">
    <property type="entry name" value="NAD(P)-binding Rossmann-fold domains"/>
    <property type="match status" value="1"/>
</dbReference>
<evidence type="ECO:0000256" key="2">
    <source>
        <dbReference type="ARBA" id="ARBA00022605"/>
    </source>
</evidence>
<accession>A0AA37Q7M3</accession>
<dbReference type="CDD" id="cd17895">
    <property type="entry name" value="AGPR_1_N"/>
    <property type="match status" value="1"/>
</dbReference>
<evidence type="ECO:0000259" key="7">
    <source>
        <dbReference type="SMART" id="SM00859"/>
    </source>
</evidence>